<proteinExistence type="predicted"/>
<protein>
    <submittedName>
        <fullName evidence="2">Uncharacterized protein</fullName>
    </submittedName>
</protein>
<dbReference type="EMBL" id="KN122310">
    <property type="protein sequence ID" value="KFO31186.1"/>
    <property type="molecule type" value="Genomic_DNA"/>
</dbReference>
<feature type="compositionally biased region" description="Basic residues" evidence="1">
    <location>
        <begin position="43"/>
        <end position="53"/>
    </location>
</feature>
<gene>
    <name evidence="2" type="ORF">H920_07376</name>
</gene>
<feature type="compositionally biased region" description="Basic and acidic residues" evidence="1">
    <location>
        <begin position="104"/>
        <end position="113"/>
    </location>
</feature>
<organism evidence="2 3">
    <name type="scientific">Fukomys damarensis</name>
    <name type="common">Damaraland mole rat</name>
    <name type="synonym">Cryptomys damarensis</name>
    <dbReference type="NCBI Taxonomy" id="885580"/>
    <lineage>
        <taxon>Eukaryota</taxon>
        <taxon>Metazoa</taxon>
        <taxon>Chordata</taxon>
        <taxon>Craniata</taxon>
        <taxon>Vertebrata</taxon>
        <taxon>Euteleostomi</taxon>
        <taxon>Mammalia</taxon>
        <taxon>Eutheria</taxon>
        <taxon>Euarchontoglires</taxon>
        <taxon>Glires</taxon>
        <taxon>Rodentia</taxon>
        <taxon>Hystricomorpha</taxon>
        <taxon>Bathyergidae</taxon>
        <taxon>Fukomys</taxon>
    </lineage>
</organism>
<name>A0A091E7U0_FUKDA</name>
<feature type="region of interest" description="Disordered" evidence="1">
    <location>
        <begin position="24"/>
        <end position="75"/>
    </location>
</feature>
<feature type="compositionally biased region" description="Basic residues" evidence="1">
    <location>
        <begin position="120"/>
        <end position="132"/>
    </location>
</feature>
<evidence type="ECO:0000256" key="1">
    <source>
        <dbReference type="SAM" id="MobiDB-lite"/>
    </source>
</evidence>
<evidence type="ECO:0000313" key="2">
    <source>
        <dbReference type="EMBL" id="KFO31186.1"/>
    </source>
</evidence>
<evidence type="ECO:0000313" key="3">
    <source>
        <dbReference type="Proteomes" id="UP000028990"/>
    </source>
</evidence>
<feature type="region of interest" description="Disordered" evidence="1">
    <location>
        <begin position="89"/>
        <end position="165"/>
    </location>
</feature>
<keyword evidence="3" id="KW-1185">Reference proteome</keyword>
<feature type="compositionally biased region" description="Basic and acidic residues" evidence="1">
    <location>
        <begin position="64"/>
        <end position="75"/>
    </location>
</feature>
<accession>A0A091E7U0</accession>
<sequence>MVRSRSRDLNQVLRGDKAAAVLYPGAARHKAAAGNRGPEASSKRRRPQRRHSGRSGSFVTVQSSEREKGEGEERTTVVLVELASFVPEELSRATAGRRAGPGTMREDRSRPLDADYGAGLRRKATGMRRRSRSALPDPLTGQQQWPRALDTPLSGHGAPSWGSHS</sequence>
<reference evidence="2 3" key="1">
    <citation type="submission" date="2013-11" db="EMBL/GenBank/DDBJ databases">
        <title>The Damaraland mole rat (Fukomys damarensis) genome and evolution of African mole rats.</title>
        <authorList>
            <person name="Gladyshev V.N."/>
            <person name="Fang X."/>
        </authorList>
    </citation>
    <scope>NUCLEOTIDE SEQUENCE [LARGE SCALE GENOMIC DNA]</scope>
    <source>
        <tissue evidence="2">Liver</tissue>
    </source>
</reference>
<dbReference type="Proteomes" id="UP000028990">
    <property type="component" value="Unassembled WGS sequence"/>
</dbReference>
<dbReference type="AlphaFoldDB" id="A0A091E7U0"/>